<dbReference type="RefSeq" id="WP_205121680.1">
    <property type="nucleotide sequence ID" value="NZ_JAFBCM010000001.1"/>
</dbReference>
<name>A0ABV7YNS4_9ACTN</name>
<dbReference type="SMART" id="SM00342">
    <property type="entry name" value="HTH_ARAC"/>
    <property type="match status" value="1"/>
</dbReference>
<dbReference type="EMBL" id="JBHRZH010000063">
    <property type="protein sequence ID" value="MFC3767006.1"/>
    <property type="molecule type" value="Genomic_DNA"/>
</dbReference>
<evidence type="ECO:0000313" key="5">
    <source>
        <dbReference type="Proteomes" id="UP001595699"/>
    </source>
</evidence>
<dbReference type="Pfam" id="PF12833">
    <property type="entry name" value="HTH_18"/>
    <property type="match status" value="1"/>
</dbReference>
<keyword evidence="5" id="KW-1185">Reference proteome</keyword>
<feature type="domain" description="HTH araC/xylS-type" evidence="3">
    <location>
        <begin position="186"/>
        <end position="284"/>
    </location>
</feature>
<keyword evidence="1" id="KW-0805">Transcription regulation</keyword>
<dbReference type="SUPFAM" id="SSF46689">
    <property type="entry name" value="Homeodomain-like"/>
    <property type="match status" value="1"/>
</dbReference>
<dbReference type="PANTHER" id="PTHR43130">
    <property type="entry name" value="ARAC-FAMILY TRANSCRIPTIONAL REGULATOR"/>
    <property type="match status" value="1"/>
</dbReference>
<keyword evidence="2" id="KW-0804">Transcription</keyword>
<sequence length="286" mass="31142">MAFATGQLLRLAFQRVRTGAGHLVAAEPASGAGDADLLVVPALAERRPERLLERISGAGCASARRLIAAAGQREKAIASACTGTFLLAESGVLDCRHATTSWWLAPLFRRRYPSVRVDMSKMVVRSESVTTAGAAFGHVDLALAIVRQTSPAFAELVSRYLVVDHRPSEAAYIISSALAESDPTVSAFETWVRKHLDQPLELTNAVRDIGVSERTLQRVLRRTLGTSPVRFVQAVRVEQAMHLLRTTDQSLYSIAHRVGYESGRTLGQLIRRRTGIPSSALRQPPP</sequence>
<comment type="caution">
    <text evidence="4">The sequence shown here is derived from an EMBL/GenBank/DDBJ whole genome shotgun (WGS) entry which is preliminary data.</text>
</comment>
<dbReference type="Gene3D" id="3.40.50.880">
    <property type="match status" value="1"/>
</dbReference>
<protein>
    <submittedName>
        <fullName evidence="4">GlxA family transcriptional regulator</fullName>
    </submittedName>
</protein>
<evidence type="ECO:0000313" key="4">
    <source>
        <dbReference type="EMBL" id="MFC3767006.1"/>
    </source>
</evidence>
<evidence type="ECO:0000256" key="2">
    <source>
        <dbReference type="ARBA" id="ARBA00023163"/>
    </source>
</evidence>
<evidence type="ECO:0000256" key="1">
    <source>
        <dbReference type="ARBA" id="ARBA00023015"/>
    </source>
</evidence>
<accession>A0ABV7YNS4</accession>
<organism evidence="4 5">
    <name type="scientific">Tenggerimyces flavus</name>
    <dbReference type="NCBI Taxonomy" id="1708749"/>
    <lineage>
        <taxon>Bacteria</taxon>
        <taxon>Bacillati</taxon>
        <taxon>Actinomycetota</taxon>
        <taxon>Actinomycetes</taxon>
        <taxon>Propionibacteriales</taxon>
        <taxon>Nocardioidaceae</taxon>
        <taxon>Tenggerimyces</taxon>
    </lineage>
</organism>
<dbReference type="SUPFAM" id="SSF52317">
    <property type="entry name" value="Class I glutamine amidotransferase-like"/>
    <property type="match status" value="1"/>
</dbReference>
<dbReference type="InterPro" id="IPR052158">
    <property type="entry name" value="INH-QAR"/>
</dbReference>
<proteinExistence type="predicted"/>
<dbReference type="InterPro" id="IPR018060">
    <property type="entry name" value="HTH_AraC"/>
</dbReference>
<dbReference type="InterPro" id="IPR009057">
    <property type="entry name" value="Homeodomain-like_sf"/>
</dbReference>
<dbReference type="Proteomes" id="UP001595699">
    <property type="component" value="Unassembled WGS sequence"/>
</dbReference>
<dbReference type="InterPro" id="IPR029062">
    <property type="entry name" value="Class_I_gatase-like"/>
</dbReference>
<dbReference type="PANTHER" id="PTHR43130:SF11">
    <property type="entry name" value="TRANSCRIPTIONAL REGULATORY PROTEIN"/>
    <property type="match status" value="1"/>
</dbReference>
<gene>
    <name evidence="4" type="ORF">ACFOUW_39690</name>
</gene>
<reference evidence="5" key="1">
    <citation type="journal article" date="2019" name="Int. J. Syst. Evol. Microbiol.">
        <title>The Global Catalogue of Microorganisms (GCM) 10K type strain sequencing project: providing services to taxonomists for standard genome sequencing and annotation.</title>
        <authorList>
            <consortium name="The Broad Institute Genomics Platform"/>
            <consortium name="The Broad Institute Genome Sequencing Center for Infectious Disease"/>
            <person name="Wu L."/>
            <person name="Ma J."/>
        </authorList>
    </citation>
    <scope>NUCLEOTIDE SEQUENCE [LARGE SCALE GENOMIC DNA]</scope>
    <source>
        <strain evidence="5">CGMCC 4.7241</strain>
    </source>
</reference>
<dbReference type="Gene3D" id="1.10.10.60">
    <property type="entry name" value="Homeodomain-like"/>
    <property type="match status" value="1"/>
</dbReference>
<dbReference type="PROSITE" id="PS01124">
    <property type="entry name" value="HTH_ARAC_FAMILY_2"/>
    <property type="match status" value="1"/>
</dbReference>
<evidence type="ECO:0000259" key="3">
    <source>
        <dbReference type="PROSITE" id="PS01124"/>
    </source>
</evidence>